<keyword evidence="3" id="KW-1185">Reference proteome</keyword>
<dbReference type="Proteomes" id="UP000525298">
    <property type="component" value="Unassembled WGS sequence"/>
</dbReference>
<dbReference type="AlphaFoldDB" id="A0A7W0HJW1"/>
<dbReference type="EMBL" id="JACDUS010000002">
    <property type="protein sequence ID" value="MBA2880654.1"/>
    <property type="molecule type" value="Genomic_DNA"/>
</dbReference>
<protein>
    <recommendedName>
        <fullName evidence="1">Thioredoxin-like fold domain-containing protein</fullName>
    </recommendedName>
</protein>
<evidence type="ECO:0000259" key="1">
    <source>
        <dbReference type="Pfam" id="PF13192"/>
    </source>
</evidence>
<dbReference type="Gene3D" id="3.40.30.80">
    <property type="match status" value="1"/>
</dbReference>
<reference evidence="2 3" key="1">
    <citation type="submission" date="2020-07" db="EMBL/GenBank/DDBJ databases">
        <title>Genomic Encyclopedia of Type Strains, Phase IV (KMG-IV): sequencing the most valuable type-strain genomes for metagenomic binning, comparative biology and taxonomic classification.</title>
        <authorList>
            <person name="Goeker M."/>
        </authorList>
    </citation>
    <scope>NUCLEOTIDE SEQUENCE [LARGE SCALE GENOMIC DNA]</scope>
    <source>
        <strain evidence="2 3">DSM 17721</strain>
    </source>
</reference>
<sequence length="332" mass="36451">MENQQTQPVISRPDMAVVENYKYKIYKPTRIVVLGDPNDPVTKRIEQFCDLLQGHLPSLDVKNETSEEDERPAIFIYPNIRFSAVPEGKLLELFLMCAAGMVPMEEAEAGVSAADIQNRIQMPGVVRVYVSPVCPHCPGALGRWLYMAAWAPDRVDVHVIDAAVFSESAARDNVKSVPTAILDDQFRWTGVVAVAELLDIFEKRNPADLSADTVKKIISDGDAEGLAALMAGANSVIPGFLDLLAHPKWPTRLGAMVAFEYLAETAPDLARQSLQAMWNRFAGLDDAVKGDMIHLFGVLNDSEFAGRLESVINGDYPRAVREIAEEVLGDLG</sequence>
<dbReference type="Pfam" id="PF13192">
    <property type="entry name" value="Thioredoxin_3"/>
    <property type="match status" value="1"/>
</dbReference>
<proteinExistence type="predicted"/>
<dbReference type="InterPro" id="IPR012336">
    <property type="entry name" value="Thioredoxin-like_fold"/>
</dbReference>
<evidence type="ECO:0000313" key="3">
    <source>
        <dbReference type="Proteomes" id="UP000525298"/>
    </source>
</evidence>
<comment type="caution">
    <text evidence="2">The sequence shown here is derived from an EMBL/GenBank/DDBJ whole genome shotgun (WGS) entry which is preliminary data.</text>
</comment>
<evidence type="ECO:0000313" key="2">
    <source>
        <dbReference type="EMBL" id="MBA2880654.1"/>
    </source>
</evidence>
<dbReference type="SUPFAM" id="SSF52833">
    <property type="entry name" value="Thioredoxin-like"/>
    <property type="match status" value="1"/>
</dbReference>
<gene>
    <name evidence="2" type="ORF">HNR65_000972</name>
</gene>
<accession>A0A7W0HJW1</accession>
<dbReference type="InterPro" id="IPR036249">
    <property type="entry name" value="Thioredoxin-like_sf"/>
</dbReference>
<organism evidence="2 3">
    <name type="scientific">Desulfosalsimonas propionicica</name>
    <dbReference type="NCBI Taxonomy" id="332175"/>
    <lineage>
        <taxon>Bacteria</taxon>
        <taxon>Pseudomonadati</taxon>
        <taxon>Thermodesulfobacteriota</taxon>
        <taxon>Desulfobacteria</taxon>
        <taxon>Desulfobacterales</taxon>
        <taxon>Desulfosalsimonadaceae</taxon>
        <taxon>Desulfosalsimonas</taxon>
    </lineage>
</organism>
<feature type="domain" description="Thioredoxin-like fold" evidence="1">
    <location>
        <begin position="126"/>
        <end position="201"/>
    </location>
</feature>
<dbReference type="RefSeq" id="WP_181550316.1">
    <property type="nucleotide sequence ID" value="NZ_JACDUS010000002.1"/>
</dbReference>
<name>A0A7W0HJW1_9BACT</name>